<name>A0A4D6N7T2_VIGUN</name>
<sequence>MAKEVKQSIVMAWNEVAPSHLEFPTKSRSSPRLETIVENNEEGFGNEEELFQYPKAFRMRARHCRGTLQA</sequence>
<reference evidence="1 2" key="1">
    <citation type="submission" date="2019-04" db="EMBL/GenBank/DDBJ databases">
        <title>An improved genome assembly and genetic linkage map for asparagus bean, Vigna unguiculata ssp. sesquipedialis.</title>
        <authorList>
            <person name="Xia Q."/>
            <person name="Zhang R."/>
            <person name="Dong Y."/>
        </authorList>
    </citation>
    <scope>NUCLEOTIDE SEQUENCE [LARGE SCALE GENOMIC DNA]</scope>
    <source>
        <tissue evidence="1">Leaf</tissue>
    </source>
</reference>
<evidence type="ECO:0000313" key="2">
    <source>
        <dbReference type="Proteomes" id="UP000501690"/>
    </source>
</evidence>
<gene>
    <name evidence="1" type="ORF">DEO72_LG10g557</name>
</gene>
<organism evidence="1 2">
    <name type="scientific">Vigna unguiculata</name>
    <name type="common">Cowpea</name>
    <dbReference type="NCBI Taxonomy" id="3917"/>
    <lineage>
        <taxon>Eukaryota</taxon>
        <taxon>Viridiplantae</taxon>
        <taxon>Streptophyta</taxon>
        <taxon>Embryophyta</taxon>
        <taxon>Tracheophyta</taxon>
        <taxon>Spermatophyta</taxon>
        <taxon>Magnoliopsida</taxon>
        <taxon>eudicotyledons</taxon>
        <taxon>Gunneridae</taxon>
        <taxon>Pentapetalae</taxon>
        <taxon>rosids</taxon>
        <taxon>fabids</taxon>
        <taxon>Fabales</taxon>
        <taxon>Fabaceae</taxon>
        <taxon>Papilionoideae</taxon>
        <taxon>50 kb inversion clade</taxon>
        <taxon>NPAAA clade</taxon>
        <taxon>indigoferoid/millettioid clade</taxon>
        <taxon>Phaseoleae</taxon>
        <taxon>Vigna</taxon>
    </lineage>
</organism>
<evidence type="ECO:0000313" key="1">
    <source>
        <dbReference type="EMBL" id="QCE09338.1"/>
    </source>
</evidence>
<protein>
    <submittedName>
        <fullName evidence="1">Uncharacterized protein</fullName>
    </submittedName>
</protein>
<keyword evidence="2" id="KW-1185">Reference proteome</keyword>
<proteinExistence type="predicted"/>
<dbReference type="AlphaFoldDB" id="A0A4D6N7T2"/>
<dbReference type="Proteomes" id="UP000501690">
    <property type="component" value="Linkage Group LG10"/>
</dbReference>
<dbReference type="EMBL" id="CP039354">
    <property type="protein sequence ID" value="QCE09338.1"/>
    <property type="molecule type" value="Genomic_DNA"/>
</dbReference>
<accession>A0A4D6N7T2</accession>